<feature type="binding site" evidence="10">
    <location>
        <position position="155"/>
    </location>
    <ligand>
        <name>NAD(+)</name>
        <dbReference type="ChEBI" id="CHEBI:57540"/>
    </ligand>
</feature>
<dbReference type="InterPro" id="IPR017476">
    <property type="entry name" value="UDP-Glc/GDP-Man"/>
</dbReference>
<feature type="binding site" evidence="10">
    <location>
        <position position="86"/>
    </location>
    <ligand>
        <name>NAD(+)</name>
        <dbReference type="ChEBI" id="CHEBI:57540"/>
    </ligand>
</feature>
<feature type="binding site" evidence="9">
    <location>
        <begin position="249"/>
        <end position="253"/>
    </location>
    <ligand>
        <name>substrate</name>
    </ligand>
</feature>
<dbReference type="InterPro" id="IPR036291">
    <property type="entry name" value="NAD(P)-bd_dom_sf"/>
</dbReference>
<keyword evidence="5 7" id="KW-0520">NAD</keyword>
<dbReference type="Proteomes" id="UP000325182">
    <property type="component" value="Unassembled WGS sequence"/>
</dbReference>
<feature type="binding site" evidence="10">
    <location>
        <position position="35"/>
    </location>
    <ligand>
        <name>NAD(+)</name>
        <dbReference type="ChEBI" id="CHEBI:57540"/>
    </ligand>
</feature>
<dbReference type="InterPro" id="IPR014027">
    <property type="entry name" value="UDP-Glc/GDP-Man_DH_C"/>
</dbReference>
<feature type="active site" description="Nucleophile" evidence="8">
    <location>
        <position position="260"/>
    </location>
</feature>
<dbReference type="Gene3D" id="3.40.50.720">
    <property type="entry name" value="NAD(P)-binding Rossmann-like Domain"/>
    <property type="match status" value="2"/>
</dbReference>
<dbReference type="EC" id="1.1.1.22" evidence="3 7"/>
<dbReference type="GO" id="GO:0051287">
    <property type="term" value="F:NAD binding"/>
    <property type="evidence" value="ECO:0007669"/>
    <property type="project" value="InterPro"/>
</dbReference>
<dbReference type="InterPro" id="IPR001732">
    <property type="entry name" value="UDP-Glc/GDP-Man_DH_N"/>
</dbReference>
<dbReference type="InterPro" id="IPR036220">
    <property type="entry name" value="UDP-Glc/GDP-Man_DH_C_sf"/>
</dbReference>
<evidence type="ECO:0000256" key="10">
    <source>
        <dbReference type="PIRSR" id="PIRSR500134-3"/>
    </source>
</evidence>
<dbReference type="EMBL" id="VTEG01000034">
    <property type="protein sequence ID" value="TYR94881.1"/>
    <property type="molecule type" value="Genomic_DNA"/>
</dbReference>
<comment type="catalytic activity">
    <reaction evidence="6 7">
        <text>UDP-alpha-D-glucose + 2 NAD(+) + H2O = UDP-alpha-D-glucuronate + 2 NADH + 3 H(+)</text>
        <dbReference type="Rhea" id="RHEA:23596"/>
        <dbReference type="ChEBI" id="CHEBI:15377"/>
        <dbReference type="ChEBI" id="CHEBI:15378"/>
        <dbReference type="ChEBI" id="CHEBI:57540"/>
        <dbReference type="ChEBI" id="CHEBI:57945"/>
        <dbReference type="ChEBI" id="CHEBI:58052"/>
        <dbReference type="ChEBI" id="CHEBI:58885"/>
        <dbReference type="EC" id="1.1.1.22"/>
    </reaction>
</comment>
<dbReference type="Pfam" id="PF00984">
    <property type="entry name" value="UDPG_MGDP_dh"/>
    <property type="match status" value="1"/>
</dbReference>
<evidence type="ECO:0000313" key="12">
    <source>
        <dbReference type="EMBL" id="TYR94881.1"/>
    </source>
</evidence>
<feature type="binding site" evidence="10">
    <location>
        <position position="263"/>
    </location>
    <ligand>
        <name>NAD(+)</name>
        <dbReference type="ChEBI" id="CHEBI:57540"/>
    </ligand>
</feature>
<feature type="binding site" evidence="10">
    <location>
        <position position="30"/>
    </location>
    <ligand>
        <name>NAD(+)</name>
        <dbReference type="ChEBI" id="CHEBI:57540"/>
    </ligand>
</feature>
<dbReference type="PANTHER" id="PTHR43750:SF4">
    <property type="entry name" value="UDP-GLUCOSE 6-DEHYDROGENASE YWQF"/>
    <property type="match status" value="1"/>
</dbReference>
<sequence length="432" mass="47132">MRIAVAGTGYVGLVTGVCLSEAGHHVTCYDISQDKINILNSGRSPIFEPGLDELLAKNIEASRLNFTTDAKTAYEGKECIFIAVGTPENPDGTANLDYVKSVLAKIAENITSDTILIIKSTVPVGTNEWAERFINESVDPSIKVELVSNPEFLREGSAIQDTFHGDRIVIGSTSKAAGDTVESIYSSFDIPVIRTDTKSAEMIKYASNVFLATKVSFINEIANLCEKTGADVEQVAAGMGMDHRIGPHFLRAGIGYGGSCFPKDTKALIKLAEQVDVPSHIMNAVLTVNQNQKKKLFEKASTYFKGNLIGKKAAVLGLSFKPNTDDIRESPALELINELLLEDVNVSVYDPIAQPKVEKVYGGKLSYNDTIEAALENADMAFIVTDWNEIKSFSSGGYLQYMKKAVLFDGRNCFDTKEMQKTGIQYFSIGRI</sequence>
<evidence type="ECO:0000313" key="13">
    <source>
        <dbReference type="Proteomes" id="UP000325182"/>
    </source>
</evidence>
<feature type="binding site" evidence="9">
    <location>
        <position position="257"/>
    </location>
    <ligand>
        <name>substrate</name>
    </ligand>
</feature>
<feature type="binding site" evidence="9">
    <location>
        <begin position="152"/>
        <end position="155"/>
    </location>
    <ligand>
        <name>substrate</name>
    </ligand>
</feature>
<dbReference type="RefSeq" id="WP_148955321.1">
    <property type="nucleotide sequence ID" value="NZ_VTEG01000034.1"/>
</dbReference>
<gene>
    <name evidence="12" type="ORF">FZC84_22115</name>
</gene>
<dbReference type="SUPFAM" id="SSF51735">
    <property type="entry name" value="NAD(P)-binding Rossmann-fold domains"/>
    <property type="match status" value="1"/>
</dbReference>
<dbReference type="AlphaFoldDB" id="A0A5D4LZU0"/>
<feature type="binding site" evidence="9">
    <location>
        <position position="204"/>
    </location>
    <ligand>
        <name>substrate</name>
    </ligand>
</feature>
<dbReference type="UniPathway" id="UPA00038">
    <property type="reaction ID" value="UER00491"/>
</dbReference>
<dbReference type="SUPFAM" id="SSF48179">
    <property type="entry name" value="6-phosphogluconate dehydrogenase C-terminal domain-like"/>
    <property type="match status" value="1"/>
</dbReference>
<dbReference type="SMART" id="SM00984">
    <property type="entry name" value="UDPG_MGDP_dh_C"/>
    <property type="match status" value="1"/>
</dbReference>
<dbReference type="InterPro" id="IPR028357">
    <property type="entry name" value="UDPglc_DH_bac"/>
</dbReference>
<evidence type="ECO:0000256" key="4">
    <source>
        <dbReference type="ARBA" id="ARBA00023002"/>
    </source>
</evidence>
<evidence type="ECO:0000256" key="7">
    <source>
        <dbReference type="PIRNR" id="PIRNR000124"/>
    </source>
</evidence>
<comment type="similarity">
    <text evidence="2 7">Belongs to the UDP-glucose/GDP-mannose dehydrogenase family.</text>
</comment>
<dbReference type="Pfam" id="PF03721">
    <property type="entry name" value="UDPG_MGDP_dh_N"/>
    <property type="match status" value="1"/>
</dbReference>
<evidence type="ECO:0000256" key="9">
    <source>
        <dbReference type="PIRSR" id="PIRSR500134-2"/>
    </source>
</evidence>
<evidence type="ECO:0000256" key="2">
    <source>
        <dbReference type="ARBA" id="ARBA00006601"/>
    </source>
</evidence>
<dbReference type="GO" id="GO:0006065">
    <property type="term" value="P:UDP-glucuronate biosynthetic process"/>
    <property type="evidence" value="ECO:0007669"/>
    <property type="project" value="UniProtKB-UniPathway"/>
</dbReference>
<keyword evidence="4 7" id="KW-0560">Oxidoreductase</keyword>
<evidence type="ECO:0000256" key="6">
    <source>
        <dbReference type="ARBA" id="ARBA00047473"/>
    </source>
</evidence>
<name>A0A5D4LZU0_9BACI</name>
<proteinExistence type="inferred from homology"/>
<dbReference type="SUPFAM" id="SSF52413">
    <property type="entry name" value="UDP-glucose/GDP-mannose dehydrogenase C-terminal domain"/>
    <property type="match status" value="1"/>
</dbReference>
<evidence type="ECO:0000256" key="5">
    <source>
        <dbReference type="ARBA" id="ARBA00023027"/>
    </source>
</evidence>
<dbReference type="GO" id="GO:0000271">
    <property type="term" value="P:polysaccharide biosynthetic process"/>
    <property type="evidence" value="ECO:0007669"/>
    <property type="project" value="InterPro"/>
</dbReference>
<feature type="binding site" evidence="10">
    <location>
        <position position="121"/>
    </location>
    <ligand>
        <name>NAD(+)</name>
        <dbReference type="ChEBI" id="CHEBI:57540"/>
    </ligand>
</feature>
<feature type="domain" description="UDP-glucose/GDP-mannose dehydrogenase C-terminal" evidence="11">
    <location>
        <begin position="314"/>
        <end position="416"/>
    </location>
</feature>
<comment type="caution">
    <text evidence="12">The sequence shown here is derived from an EMBL/GenBank/DDBJ whole genome shotgun (WGS) entry which is preliminary data.</text>
</comment>
<dbReference type="NCBIfam" id="TIGR03026">
    <property type="entry name" value="NDP-sugDHase"/>
    <property type="match status" value="1"/>
</dbReference>
<dbReference type="PIRSF" id="PIRSF500134">
    <property type="entry name" value="UDPglc_DH_bac"/>
    <property type="match status" value="1"/>
</dbReference>
<dbReference type="PANTHER" id="PTHR43750">
    <property type="entry name" value="UDP-GLUCOSE 6-DEHYDROGENASE TUAD"/>
    <property type="match status" value="1"/>
</dbReference>
<evidence type="ECO:0000256" key="1">
    <source>
        <dbReference type="ARBA" id="ARBA00004701"/>
    </source>
</evidence>
<feature type="binding site" evidence="9">
    <location>
        <position position="321"/>
    </location>
    <ligand>
        <name>substrate</name>
    </ligand>
</feature>
<evidence type="ECO:0000259" key="11">
    <source>
        <dbReference type="SMART" id="SM00984"/>
    </source>
</evidence>
<dbReference type="GO" id="GO:0003979">
    <property type="term" value="F:UDP-glucose 6-dehydrogenase activity"/>
    <property type="evidence" value="ECO:0007669"/>
    <property type="project" value="UniProtKB-EC"/>
</dbReference>
<organism evidence="12 13">
    <name type="scientific">Rossellomorea vietnamensis</name>
    <dbReference type="NCBI Taxonomy" id="218284"/>
    <lineage>
        <taxon>Bacteria</taxon>
        <taxon>Bacillati</taxon>
        <taxon>Bacillota</taxon>
        <taxon>Bacilli</taxon>
        <taxon>Bacillales</taxon>
        <taxon>Bacillaceae</taxon>
        <taxon>Rossellomorea</taxon>
    </lineage>
</organism>
<dbReference type="Pfam" id="PF03720">
    <property type="entry name" value="UDPG_MGDP_dh_C"/>
    <property type="match status" value="1"/>
</dbReference>
<dbReference type="Gene3D" id="1.20.5.100">
    <property type="entry name" value="Cytochrome c1, transmembrane anchor, C-terminal"/>
    <property type="match status" value="1"/>
</dbReference>
<dbReference type="InterPro" id="IPR008927">
    <property type="entry name" value="6-PGluconate_DH-like_C_sf"/>
</dbReference>
<feature type="binding site" evidence="10">
    <location>
        <position position="328"/>
    </location>
    <ligand>
        <name>NAD(+)</name>
        <dbReference type="ChEBI" id="CHEBI:57540"/>
    </ligand>
</feature>
<evidence type="ECO:0000256" key="3">
    <source>
        <dbReference type="ARBA" id="ARBA00012954"/>
    </source>
</evidence>
<protein>
    <recommendedName>
        <fullName evidence="3 7">UDP-glucose 6-dehydrogenase</fullName>
        <ecNumber evidence="3 7">1.1.1.22</ecNumber>
    </recommendedName>
</protein>
<evidence type="ECO:0000256" key="8">
    <source>
        <dbReference type="PIRSR" id="PIRSR500134-1"/>
    </source>
</evidence>
<comment type="pathway">
    <text evidence="1">Nucleotide-sugar biosynthesis; UDP-alpha-D-glucuronate biosynthesis; UDP-alpha-D-glucuronate from UDP-alpha-D-glucose: step 1/1.</text>
</comment>
<reference evidence="12 13" key="1">
    <citation type="submission" date="2019-08" db="EMBL/GenBank/DDBJ databases">
        <title>Bacillus genomes from the desert of Cuatro Cienegas, Coahuila.</title>
        <authorList>
            <person name="Olmedo-Alvarez G."/>
        </authorList>
    </citation>
    <scope>NUCLEOTIDE SEQUENCE [LARGE SCALE GENOMIC DNA]</scope>
    <source>
        <strain evidence="12 13">CH128b_4D</strain>
    </source>
</reference>
<dbReference type="InterPro" id="IPR014026">
    <property type="entry name" value="UDP-Glc/GDP-Man_DH_dimer"/>
</dbReference>
<dbReference type="PIRSF" id="PIRSF000124">
    <property type="entry name" value="UDPglc_GDPman_dh"/>
    <property type="match status" value="1"/>
</dbReference>
<accession>A0A5D4LZU0</accession>